<organism evidence="15 16">
    <name type="scientific">Periconia digitata</name>
    <dbReference type="NCBI Taxonomy" id="1303443"/>
    <lineage>
        <taxon>Eukaryota</taxon>
        <taxon>Fungi</taxon>
        <taxon>Dikarya</taxon>
        <taxon>Ascomycota</taxon>
        <taxon>Pezizomycotina</taxon>
        <taxon>Dothideomycetes</taxon>
        <taxon>Pleosporomycetidae</taxon>
        <taxon>Pleosporales</taxon>
        <taxon>Massarineae</taxon>
        <taxon>Periconiaceae</taxon>
        <taxon>Periconia</taxon>
    </lineage>
</organism>
<keyword evidence="5 12" id="KW-0378">Hydrolase</keyword>
<gene>
    <name evidence="15" type="ORF">PDIGIT_LOCUS10602</name>
</gene>
<keyword evidence="3 12" id="KW-0479">Metal-binding</keyword>
<evidence type="ECO:0000256" key="5">
    <source>
        <dbReference type="ARBA" id="ARBA00022801"/>
    </source>
</evidence>
<keyword evidence="16" id="KW-1185">Reference proteome</keyword>
<evidence type="ECO:0000256" key="2">
    <source>
        <dbReference type="ARBA" id="ARBA00005676"/>
    </source>
</evidence>
<dbReference type="PANTHER" id="PTHR14732:SF0">
    <property type="entry name" value="RNA POLYMERASE II SUBUNIT B1 CTD PHOSPHATASE RPAP2-RELATED"/>
    <property type="match status" value="1"/>
</dbReference>
<dbReference type="InterPro" id="IPR007308">
    <property type="entry name" value="Rtr1/RPAP2_dom"/>
</dbReference>
<feature type="compositionally biased region" description="Basic and acidic residues" evidence="13">
    <location>
        <begin position="187"/>
        <end position="204"/>
    </location>
</feature>
<comment type="catalytic activity">
    <reaction evidence="10 12">
        <text>O-phospho-L-threonyl-[protein] + H2O = L-threonyl-[protein] + phosphate</text>
        <dbReference type="Rhea" id="RHEA:47004"/>
        <dbReference type="Rhea" id="RHEA-COMP:11060"/>
        <dbReference type="Rhea" id="RHEA-COMP:11605"/>
        <dbReference type="ChEBI" id="CHEBI:15377"/>
        <dbReference type="ChEBI" id="CHEBI:30013"/>
        <dbReference type="ChEBI" id="CHEBI:43474"/>
        <dbReference type="ChEBI" id="CHEBI:61977"/>
        <dbReference type="EC" id="3.1.3.16"/>
    </reaction>
</comment>
<feature type="compositionally biased region" description="Acidic residues" evidence="13">
    <location>
        <begin position="286"/>
        <end position="297"/>
    </location>
</feature>
<name>A0A9W4XR06_9PLEO</name>
<evidence type="ECO:0000259" key="14">
    <source>
        <dbReference type="PROSITE" id="PS51479"/>
    </source>
</evidence>
<comment type="catalytic activity">
    <reaction evidence="9 12">
        <text>O-phospho-L-seryl-[protein] + H2O = L-seryl-[protein] + phosphate</text>
        <dbReference type="Rhea" id="RHEA:20629"/>
        <dbReference type="Rhea" id="RHEA-COMP:9863"/>
        <dbReference type="Rhea" id="RHEA-COMP:11604"/>
        <dbReference type="ChEBI" id="CHEBI:15377"/>
        <dbReference type="ChEBI" id="CHEBI:29999"/>
        <dbReference type="ChEBI" id="CHEBI:43474"/>
        <dbReference type="ChEBI" id="CHEBI:83421"/>
        <dbReference type="EC" id="3.1.3.16"/>
    </reaction>
</comment>
<comment type="subcellular location">
    <subcellularLocation>
        <location evidence="1 12">Nucleus</location>
    </subcellularLocation>
</comment>
<dbReference type="GO" id="GO:0008420">
    <property type="term" value="F:RNA polymerase II CTD heptapeptide repeat phosphatase activity"/>
    <property type="evidence" value="ECO:0007669"/>
    <property type="project" value="UniProtKB-UniRule"/>
</dbReference>
<sequence>MPPKSILKKTTVVANQPPPATDDRPVNKKHLEVALHHANIIEQRKTAEREVLDSIITLLDFPESPDADPRRPSSSDALRFSQAVAPFQPADYDSLIEERNIAAKCGYALCPRPKRKAPSAARKQFVDTSHGVQIVDKKSLEVWCSDDCARRALYVKVQLNEEPAWLRQGSHGDKIELMVENSEEHHKALPLRLKEPADSKKPADREEEDVAAAWAAHDDALADLAIERGEKPGRLSKANKDLIQDKIRERVAATPPEPPSLPKDTIFQSHMAIEGHIPRSSKSKDENDDDDDGNDAQDWDKHMG</sequence>
<dbReference type="Gene3D" id="1.25.40.820">
    <property type="match status" value="1"/>
</dbReference>
<evidence type="ECO:0000256" key="9">
    <source>
        <dbReference type="ARBA" id="ARBA00047761"/>
    </source>
</evidence>
<evidence type="ECO:0000256" key="12">
    <source>
        <dbReference type="RuleBase" id="RU367080"/>
    </source>
</evidence>
<reference evidence="15" key="1">
    <citation type="submission" date="2023-01" db="EMBL/GenBank/DDBJ databases">
        <authorList>
            <person name="Van Ghelder C."/>
            <person name="Rancurel C."/>
        </authorList>
    </citation>
    <scope>NUCLEOTIDE SEQUENCE</scope>
    <source>
        <strain evidence="15">CNCM I-4278</strain>
    </source>
</reference>
<accession>A0A9W4XR06</accession>
<feature type="domain" description="RTR1-type" evidence="14">
    <location>
        <begin position="82"/>
        <end position="168"/>
    </location>
</feature>
<dbReference type="PANTHER" id="PTHR14732">
    <property type="entry name" value="RNA POLYMERASE II SUBUNIT B1 CTD PHOSPHATASE RPAP2-RELATED"/>
    <property type="match status" value="1"/>
</dbReference>
<dbReference type="PROSITE" id="PS51479">
    <property type="entry name" value="ZF_RTR1"/>
    <property type="match status" value="1"/>
</dbReference>
<comment type="function">
    <text evidence="12">Putative RNA polymerase II subunit B1 C-terminal domain (CTD) phosphatase involved in RNA polymerase II transcription regulation.</text>
</comment>
<evidence type="ECO:0000256" key="1">
    <source>
        <dbReference type="ARBA" id="ARBA00004123"/>
    </source>
</evidence>
<dbReference type="GO" id="GO:0005737">
    <property type="term" value="C:cytoplasm"/>
    <property type="evidence" value="ECO:0007669"/>
    <property type="project" value="TreeGrafter"/>
</dbReference>
<evidence type="ECO:0000313" key="15">
    <source>
        <dbReference type="EMBL" id="CAI6337490.1"/>
    </source>
</evidence>
<feature type="region of interest" description="Disordered" evidence="13">
    <location>
        <begin position="246"/>
        <end position="304"/>
    </location>
</feature>
<evidence type="ECO:0000256" key="10">
    <source>
        <dbReference type="ARBA" id="ARBA00048336"/>
    </source>
</evidence>
<keyword evidence="8 12" id="KW-0539">Nucleus</keyword>
<proteinExistence type="inferred from homology"/>
<evidence type="ECO:0000313" key="16">
    <source>
        <dbReference type="Proteomes" id="UP001152607"/>
    </source>
</evidence>
<dbReference type="EC" id="3.1.3.16" evidence="12"/>
<dbReference type="Proteomes" id="UP001152607">
    <property type="component" value="Unassembled WGS sequence"/>
</dbReference>
<evidence type="ECO:0000256" key="7">
    <source>
        <dbReference type="ARBA" id="ARBA00022912"/>
    </source>
</evidence>
<evidence type="ECO:0000256" key="3">
    <source>
        <dbReference type="ARBA" id="ARBA00022723"/>
    </source>
</evidence>
<dbReference type="InterPro" id="IPR039693">
    <property type="entry name" value="Rtr1/RPAP2"/>
</dbReference>
<dbReference type="GO" id="GO:0008270">
    <property type="term" value="F:zinc ion binding"/>
    <property type="evidence" value="ECO:0007669"/>
    <property type="project" value="UniProtKB-KW"/>
</dbReference>
<evidence type="ECO:0000256" key="13">
    <source>
        <dbReference type="SAM" id="MobiDB-lite"/>
    </source>
</evidence>
<keyword evidence="7 12" id="KW-0904">Protein phosphatase</keyword>
<dbReference type="OrthoDB" id="2590500at2759"/>
<evidence type="ECO:0000256" key="8">
    <source>
        <dbReference type="ARBA" id="ARBA00023242"/>
    </source>
</evidence>
<comment type="caution">
    <text evidence="15">The sequence shown here is derived from an EMBL/GenBank/DDBJ whole genome shotgun (WGS) entry which is preliminary data.</text>
</comment>
<evidence type="ECO:0000256" key="6">
    <source>
        <dbReference type="ARBA" id="ARBA00022833"/>
    </source>
</evidence>
<evidence type="ECO:0000256" key="4">
    <source>
        <dbReference type="ARBA" id="ARBA00022771"/>
    </source>
</evidence>
<protein>
    <recommendedName>
        <fullName evidence="12">RNA polymerase II subunit B1 CTD phosphatase RPAP2 homolog</fullName>
        <ecNumber evidence="12">3.1.3.16</ecNumber>
    </recommendedName>
</protein>
<dbReference type="InterPro" id="IPR038534">
    <property type="entry name" value="Rtr1/RPAP2_sf"/>
</dbReference>
<dbReference type="GO" id="GO:0005634">
    <property type="term" value="C:nucleus"/>
    <property type="evidence" value="ECO:0007669"/>
    <property type="project" value="UniProtKB-SubCell"/>
</dbReference>
<feature type="region of interest" description="Disordered" evidence="13">
    <location>
        <begin position="1"/>
        <end position="26"/>
    </location>
</feature>
<keyword evidence="4 12" id="KW-0863">Zinc-finger</keyword>
<evidence type="ECO:0000256" key="11">
    <source>
        <dbReference type="PROSITE-ProRule" id="PRU00812"/>
    </source>
</evidence>
<dbReference type="AlphaFoldDB" id="A0A9W4XR06"/>
<comment type="similarity">
    <text evidence="2 11 12">Belongs to the RPAP2 family.</text>
</comment>
<dbReference type="Pfam" id="PF04181">
    <property type="entry name" value="RPAP2_Rtr1"/>
    <property type="match status" value="1"/>
</dbReference>
<keyword evidence="6 12" id="KW-0862">Zinc</keyword>
<dbReference type="GO" id="GO:0043175">
    <property type="term" value="F:RNA polymerase core enzyme binding"/>
    <property type="evidence" value="ECO:0007669"/>
    <property type="project" value="UniProtKB-UniRule"/>
</dbReference>
<dbReference type="EMBL" id="CAOQHR010000007">
    <property type="protein sequence ID" value="CAI6337490.1"/>
    <property type="molecule type" value="Genomic_DNA"/>
</dbReference>
<feature type="region of interest" description="Disordered" evidence="13">
    <location>
        <begin position="187"/>
        <end position="210"/>
    </location>
</feature>